<dbReference type="Gene3D" id="3.40.190.10">
    <property type="entry name" value="Periplasmic binding protein-like II"/>
    <property type="match status" value="2"/>
</dbReference>
<keyword evidence="3" id="KW-1185">Reference proteome</keyword>
<dbReference type="PIRSF" id="PIRSF029172">
    <property type="entry name" value="UCP029172_ABC_sbc_YnjB"/>
    <property type="match status" value="1"/>
</dbReference>
<dbReference type="Pfam" id="PF13416">
    <property type="entry name" value="SBP_bac_8"/>
    <property type="match status" value="1"/>
</dbReference>
<keyword evidence="1" id="KW-0732">Signal</keyword>
<comment type="caution">
    <text evidence="2">The sequence shown here is derived from an EMBL/GenBank/DDBJ whole genome shotgun (WGS) entry which is preliminary data.</text>
</comment>
<evidence type="ECO:0000256" key="1">
    <source>
        <dbReference type="SAM" id="SignalP"/>
    </source>
</evidence>
<dbReference type="EMBL" id="JAFBDQ010000005">
    <property type="protein sequence ID" value="MBM7556409.1"/>
    <property type="molecule type" value="Genomic_DNA"/>
</dbReference>
<dbReference type="SUPFAM" id="SSF53850">
    <property type="entry name" value="Periplasmic binding protein-like II"/>
    <property type="match status" value="1"/>
</dbReference>
<feature type="chain" id="PRO_5039255883" evidence="1">
    <location>
        <begin position="20"/>
        <end position="408"/>
    </location>
</feature>
<evidence type="ECO:0000313" key="2">
    <source>
        <dbReference type="EMBL" id="MBM7556409.1"/>
    </source>
</evidence>
<protein>
    <submittedName>
        <fullName evidence="2">Spermidine/putrescine transport system substrate-binding protein</fullName>
    </submittedName>
</protein>
<dbReference type="PROSITE" id="PS51257">
    <property type="entry name" value="PROKAR_LIPOPROTEIN"/>
    <property type="match status" value="1"/>
</dbReference>
<dbReference type="InterPro" id="IPR027020">
    <property type="entry name" value="YnjB"/>
</dbReference>
<sequence>MKKISLFLLILLLVLTVGCGNQVTEEEETSLLDQNWEQIKKQAEGSKVNFYMWGGNRTINHWVDTYVASQLKEKYNVELNRVPMGPDDYLNKLLGEKQVGKTDGSIDLLWINGENFKTARENDLLWGPFVEKLPNYEKYLDTDADKNTTDFGEPTKGYEAPYSRAQFVFVYDQAKVENVPQNYEELIAWIKEHPGKFTYPAPPDFTGSAFVRHVIYRETGGYEQYYDMTKEEVREAIQPAMEKLAELEPYLWRKGETYPATIAQMDNMFTDGEVWMSMGYDPSKATSKIKKGNYPDTARTFVLEKGTISNTNFLAIPFNATHKAAALVAANFLESFEAQYSKYNPDNWGALPVFSYDKLNQEQKSQLDELDLGKATLSQETLDEHSVPELPADIVPIIEEEWKEVVGQ</sequence>
<organism evidence="2 3">
    <name type="scientific">Halanaerobacter jeridensis</name>
    <dbReference type="NCBI Taxonomy" id="706427"/>
    <lineage>
        <taxon>Bacteria</taxon>
        <taxon>Bacillati</taxon>
        <taxon>Bacillota</taxon>
        <taxon>Clostridia</taxon>
        <taxon>Halanaerobiales</taxon>
        <taxon>Halobacteroidaceae</taxon>
        <taxon>Halanaerobacter</taxon>
    </lineage>
</organism>
<dbReference type="Proteomes" id="UP000774000">
    <property type="component" value="Unassembled WGS sequence"/>
</dbReference>
<feature type="signal peptide" evidence="1">
    <location>
        <begin position="1"/>
        <end position="19"/>
    </location>
</feature>
<evidence type="ECO:0000313" key="3">
    <source>
        <dbReference type="Proteomes" id="UP000774000"/>
    </source>
</evidence>
<dbReference type="PANTHER" id="PTHR42779:SF1">
    <property type="entry name" value="PROTEIN YNJB"/>
    <property type="match status" value="1"/>
</dbReference>
<dbReference type="AlphaFoldDB" id="A0A938XRH7"/>
<proteinExistence type="predicted"/>
<dbReference type="NCBIfam" id="NF008633">
    <property type="entry name" value="PRK11622.1"/>
    <property type="match status" value="1"/>
</dbReference>
<dbReference type="RefSeq" id="WP_204701187.1">
    <property type="nucleotide sequence ID" value="NZ_JAFBDQ010000005.1"/>
</dbReference>
<accession>A0A938XRH7</accession>
<dbReference type="InterPro" id="IPR006059">
    <property type="entry name" value="SBP"/>
</dbReference>
<gene>
    <name evidence="2" type="ORF">JOC47_001252</name>
</gene>
<reference evidence="2" key="1">
    <citation type="submission" date="2021-01" db="EMBL/GenBank/DDBJ databases">
        <title>Genomic Encyclopedia of Type Strains, Phase IV (KMG-IV): sequencing the most valuable type-strain genomes for metagenomic binning, comparative biology and taxonomic classification.</title>
        <authorList>
            <person name="Goeker M."/>
        </authorList>
    </citation>
    <scope>NUCLEOTIDE SEQUENCE</scope>
    <source>
        <strain evidence="2">DSM 23230</strain>
    </source>
</reference>
<name>A0A938XRH7_9FIRM</name>
<dbReference type="PANTHER" id="PTHR42779">
    <property type="entry name" value="PROTEIN YNJB"/>
    <property type="match status" value="1"/>
</dbReference>